<accession>A0A6V8PJH9</accession>
<evidence type="ECO:0000313" key="2">
    <source>
        <dbReference type="Proteomes" id="UP000568877"/>
    </source>
</evidence>
<protein>
    <submittedName>
        <fullName evidence="1">Molybdopterin molybdotransferase</fullName>
    </submittedName>
</protein>
<sequence>MSLSPLTAGAEAVTPVTVVEMRN</sequence>
<dbReference type="AlphaFoldDB" id="A0A6V8PJH9"/>
<feature type="non-terminal residue" evidence="1">
    <location>
        <position position="1"/>
    </location>
</feature>
<organism evidence="1 2">
    <name type="scientific">Candidatus Hakubella thermalkaliphila</name>
    <dbReference type="NCBI Taxonomy" id="2754717"/>
    <lineage>
        <taxon>Bacteria</taxon>
        <taxon>Bacillati</taxon>
        <taxon>Actinomycetota</taxon>
        <taxon>Actinomycetota incertae sedis</taxon>
        <taxon>Candidatus Hakubellales</taxon>
        <taxon>Candidatus Hakubellaceae</taxon>
        <taxon>Candidatus Hakubella</taxon>
    </lineage>
</organism>
<keyword evidence="1" id="KW-0808">Transferase</keyword>
<evidence type="ECO:0000313" key="1">
    <source>
        <dbReference type="EMBL" id="GFP32822.1"/>
    </source>
</evidence>
<name>A0A6V8PJH9_9ACTN</name>
<dbReference type="Proteomes" id="UP000568877">
    <property type="component" value="Unassembled WGS sequence"/>
</dbReference>
<reference evidence="1 2" key="1">
    <citation type="journal article" date="2020" name="Front. Microbiol.">
        <title>Single-cell genomics of novel Actinobacteria with the Wood-Ljungdahl pathway discovered in a serpentinizing system.</title>
        <authorList>
            <person name="Merino N."/>
            <person name="Kawai M."/>
            <person name="Boyd E.S."/>
            <person name="Colman D.R."/>
            <person name="McGlynn S.E."/>
            <person name="Nealson K.H."/>
            <person name="Kurokawa K."/>
            <person name="Hongoh Y."/>
        </authorList>
    </citation>
    <scope>NUCLEOTIDE SEQUENCE [LARGE SCALE GENOMIC DNA]</scope>
    <source>
        <strain evidence="1 2">S42</strain>
    </source>
</reference>
<gene>
    <name evidence="1" type="ORF">HKBW3S42_01130</name>
</gene>
<proteinExistence type="predicted"/>
<comment type="caution">
    <text evidence="1">The sequence shown here is derived from an EMBL/GenBank/DDBJ whole genome shotgun (WGS) entry which is preliminary data.</text>
</comment>
<dbReference type="GO" id="GO:0016740">
    <property type="term" value="F:transferase activity"/>
    <property type="evidence" value="ECO:0007669"/>
    <property type="project" value="UniProtKB-KW"/>
</dbReference>
<dbReference type="EMBL" id="BLSA01000163">
    <property type="protein sequence ID" value="GFP32822.1"/>
    <property type="molecule type" value="Genomic_DNA"/>
</dbReference>